<organism evidence="1 2">
    <name type="scientific">Irpex rosettiformis</name>
    <dbReference type="NCBI Taxonomy" id="378272"/>
    <lineage>
        <taxon>Eukaryota</taxon>
        <taxon>Fungi</taxon>
        <taxon>Dikarya</taxon>
        <taxon>Basidiomycota</taxon>
        <taxon>Agaricomycotina</taxon>
        <taxon>Agaricomycetes</taxon>
        <taxon>Polyporales</taxon>
        <taxon>Irpicaceae</taxon>
        <taxon>Irpex</taxon>
    </lineage>
</organism>
<name>A0ACB8U3L8_9APHY</name>
<accession>A0ACB8U3L8</accession>
<keyword evidence="2" id="KW-1185">Reference proteome</keyword>
<gene>
    <name evidence="1" type="ORF">BDY19DRAFT_946950</name>
</gene>
<dbReference type="Proteomes" id="UP001055072">
    <property type="component" value="Unassembled WGS sequence"/>
</dbReference>
<sequence length="167" mass="18747">MPATESNFTRFVEVGRVVLLKAGPQAGHIAVISEIIDHNRVRSFLLSLFLPLHNLSNRFICHSHDLKAIIDGPTTGVPRQSFPYKHLTLTPLRLTKLPRAAGSGAIKKQLEAEAIVEKWEKSAWAQKRAATEKRRNLTDFQRFVVLIAKKRRTDAVRKGVYAAKKSA</sequence>
<evidence type="ECO:0000313" key="2">
    <source>
        <dbReference type="Proteomes" id="UP001055072"/>
    </source>
</evidence>
<protein>
    <submittedName>
        <fullName evidence="1">60S ribosomal protein L14</fullName>
    </submittedName>
</protein>
<reference evidence="1" key="1">
    <citation type="journal article" date="2021" name="Environ. Microbiol.">
        <title>Gene family expansions and transcriptome signatures uncover fungal adaptations to wood decay.</title>
        <authorList>
            <person name="Hage H."/>
            <person name="Miyauchi S."/>
            <person name="Viragh M."/>
            <person name="Drula E."/>
            <person name="Min B."/>
            <person name="Chaduli D."/>
            <person name="Navarro D."/>
            <person name="Favel A."/>
            <person name="Norest M."/>
            <person name="Lesage-Meessen L."/>
            <person name="Balint B."/>
            <person name="Merenyi Z."/>
            <person name="de Eugenio L."/>
            <person name="Morin E."/>
            <person name="Martinez A.T."/>
            <person name="Baldrian P."/>
            <person name="Stursova M."/>
            <person name="Martinez M.J."/>
            <person name="Novotny C."/>
            <person name="Magnuson J.K."/>
            <person name="Spatafora J.W."/>
            <person name="Maurice S."/>
            <person name="Pangilinan J."/>
            <person name="Andreopoulos W."/>
            <person name="LaButti K."/>
            <person name="Hundley H."/>
            <person name="Na H."/>
            <person name="Kuo A."/>
            <person name="Barry K."/>
            <person name="Lipzen A."/>
            <person name="Henrissat B."/>
            <person name="Riley R."/>
            <person name="Ahrendt S."/>
            <person name="Nagy L.G."/>
            <person name="Grigoriev I.V."/>
            <person name="Martin F."/>
            <person name="Rosso M.N."/>
        </authorList>
    </citation>
    <scope>NUCLEOTIDE SEQUENCE</scope>
    <source>
        <strain evidence="1">CBS 384.51</strain>
    </source>
</reference>
<comment type="caution">
    <text evidence="1">The sequence shown here is derived from an EMBL/GenBank/DDBJ whole genome shotgun (WGS) entry which is preliminary data.</text>
</comment>
<keyword evidence="1" id="KW-0689">Ribosomal protein</keyword>
<keyword evidence="1" id="KW-0687">Ribonucleoprotein</keyword>
<proteinExistence type="predicted"/>
<evidence type="ECO:0000313" key="1">
    <source>
        <dbReference type="EMBL" id="KAI0088948.1"/>
    </source>
</evidence>
<dbReference type="EMBL" id="MU274912">
    <property type="protein sequence ID" value="KAI0088948.1"/>
    <property type="molecule type" value="Genomic_DNA"/>
</dbReference>